<reference evidence="2" key="1">
    <citation type="journal article" date="2004" name="Genome Res.">
        <title>The status, quality, and expansion of the NIH full-length cDNA project: the Mammalian Gene Collection (MGC).</title>
        <authorList>
            <consortium name="The MGC Project Team"/>
            <person name="Gerhard D.S."/>
            <person name="Wagner L."/>
            <person name="Feingold E.A."/>
            <person name="Shenmen C.M."/>
            <person name="Grouse L.H."/>
            <person name="Schuler G."/>
            <person name="Klein S.L."/>
            <person name="Old S."/>
            <person name="Rasooly R."/>
            <person name="Good P."/>
            <person name="Guyer M."/>
            <person name="Peck A.M."/>
            <person name="Derge J.G."/>
            <person name="Lipman D."/>
            <person name="Collins F.S."/>
            <person name="Jang W."/>
            <person name="Sherry S."/>
            <person name="Feolo M."/>
            <person name="Misquitta L."/>
            <person name="Lee E."/>
            <person name="Rotmistrovsky K."/>
            <person name="Greenhut S.F."/>
            <person name="Schaefer C.F."/>
            <person name="Buetow K."/>
            <person name="Bonner T.I."/>
            <person name="Haussler D."/>
            <person name="Kent J."/>
            <person name="Kiekhaus M."/>
            <person name="Furey T."/>
            <person name="Brent M."/>
            <person name="Prange C."/>
            <person name="Schreiber K."/>
            <person name="Shapiro N."/>
            <person name="Bhat N.K."/>
            <person name="Hopkins R.F."/>
            <person name="Hsie F."/>
            <person name="Driscoll T."/>
            <person name="Soares M.B."/>
            <person name="Casavant T.L."/>
            <person name="Scheetz T.E."/>
            <person name="Brown-stein M.J."/>
            <person name="Usdin T.B."/>
            <person name="Toshiyuki S."/>
            <person name="Carninci P."/>
            <person name="Piao Y."/>
            <person name="Dudekula D.B."/>
            <person name="Ko M.S."/>
            <person name="Kawakami K."/>
            <person name="Suzuki Y."/>
            <person name="Sugano S."/>
            <person name="Gruber C.E."/>
            <person name="Smith M.R."/>
            <person name="Simmons B."/>
            <person name="Moore T."/>
            <person name="Waterman R."/>
            <person name="Johnson S.L."/>
            <person name="Ruan Y."/>
            <person name="Wei C.L."/>
            <person name="Mathavan S."/>
            <person name="Gunaratne P.H."/>
            <person name="Wu J."/>
            <person name="Garcia A.M."/>
            <person name="Hulyk S.W."/>
            <person name="Fuh E."/>
            <person name="Yuan Y."/>
            <person name="Sneed A."/>
            <person name="Kowis C."/>
            <person name="Hodgson A."/>
            <person name="Muzny D.M."/>
            <person name="McPherson J."/>
            <person name="Gibbs R.A."/>
            <person name="Fahey J."/>
            <person name="Helton E."/>
            <person name="Ketteman M."/>
            <person name="Madan A."/>
            <person name="Rodrigues S."/>
            <person name="Sanchez A."/>
            <person name="Whiting M."/>
            <person name="Madari A."/>
            <person name="Young A.C."/>
            <person name="Wetherby K.D."/>
            <person name="Granite S.J."/>
            <person name="Kwong P.N."/>
            <person name="Brinkley C.P."/>
            <person name="Pearson R.L."/>
            <person name="Bouffard G.G."/>
            <person name="Blakesly R.W."/>
            <person name="Green E.D."/>
            <person name="Dickson M.C."/>
            <person name="Rodriguez A.C."/>
            <person name="Grimwood J."/>
            <person name="Schmutz J."/>
            <person name="Myers R.M."/>
            <person name="Butterfield Y.S."/>
            <person name="Griffith M."/>
            <person name="Griffith O.L."/>
            <person name="Krzywinski M.I."/>
            <person name="Liao N."/>
            <person name="Morin R."/>
            <person name="Morrin R."/>
            <person name="Palmquist D."/>
            <person name="Petrescu A.S."/>
            <person name="Skalska U."/>
            <person name="Smailus D.E."/>
            <person name="Stott J.M."/>
            <person name="Schnerch A."/>
            <person name="Schein J.E."/>
            <person name="Jones S.J."/>
            <person name="Holt R.A."/>
            <person name="Baross A."/>
            <person name="Marra M.A."/>
            <person name="Clifton S."/>
            <person name="Makowski K.A."/>
            <person name="Bosak S."/>
            <person name="Malek J."/>
        </authorList>
    </citation>
    <scope>NUCLEOTIDE SEQUENCE [LARGE SCALE MRNA]</scope>
    <source>
        <tissue evidence="2">Brain</tissue>
    </source>
</reference>
<dbReference type="EMBL" id="BC119401">
    <property type="protein sequence ID" value="AAI19402.1"/>
    <property type="molecule type" value="mRNA"/>
</dbReference>
<dbReference type="Ensembl" id="ENSMUST00000185301.2">
    <property type="protein sequence ID" value="ENSMUSP00000140233.2"/>
    <property type="gene ID" value="ENSMUSG00000079036.11"/>
</dbReference>
<reference evidence="4" key="4">
    <citation type="journal article" date="2011" name="PLoS Biol.">
        <title>Modernizing reference genome assemblies.</title>
        <authorList>
            <person name="Church D.M."/>
            <person name="Schneider V.A."/>
            <person name="Graves T."/>
            <person name="Auger K."/>
            <person name="Cunningham F."/>
            <person name="Bouk N."/>
            <person name="Chen H.C."/>
            <person name="Agarwala R."/>
            <person name="McLaren W.M."/>
            <person name="Ritchie G.R."/>
            <person name="Albracht D."/>
            <person name="Kremitzki M."/>
            <person name="Rock S."/>
            <person name="Kotkiewicz H."/>
            <person name="Kremitzki C."/>
            <person name="Wollam A."/>
            <person name="Trani L."/>
            <person name="Fulton L."/>
            <person name="Fulton R."/>
            <person name="Matthews L."/>
            <person name="Whitehead S."/>
            <person name="Chow W."/>
            <person name="Torrance J."/>
            <person name="Dunn M."/>
            <person name="Harden G."/>
            <person name="Threadgold G."/>
            <person name="Wood J."/>
            <person name="Collins J."/>
            <person name="Heath P."/>
            <person name="Griffiths G."/>
            <person name="Pelan S."/>
            <person name="Grafham D."/>
            <person name="Eichler E.E."/>
            <person name="Weinstock G."/>
            <person name="Mardis E.R."/>
            <person name="Wilson R.K."/>
            <person name="Howe K."/>
            <person name="Flicek P."/>
            <person name="Hubbard T."/>
        </authorList>
    </citation>
    <scope>NUCLEOTIDE SEQUENCE [LARGE SCALE GENOMIC DNA]</scope>
    <source>
        <strain evidence="4">C57BL/6J</strain>
    </source>
</reference>
<reference evidence="4" key="5">
    <citation type="submission" date="2025-05" db="UniProtKB">
        <authorList>
            <consortium name="Ensembl"/>
        </authorList>
    </citation>
    <scope>IDENTIFICATION</scope>
    <source>
        <strain evidence="4">C57BL/6J</strain>
    </source>
</reference>
<dbReference type="KEGG" id="mmu:654309"/>
<evidence type="ECO:0000256" key="1">
    <source>
        <dbReference type="SAM" id="MobiDB-lite"/>
    </source>
</evidence>
<dbReference type="AlphaFoldDB" id="Q5XLJ1"/>
<dbReference type="CTD" id="654309"/>
<dbReference type="EMBL" id="BC119399">
    <property type="protein sequence ID" value="AAI19400.1"/>
    <property type="molecule type" value="mRNA"/>
</dbReference>
<dbReference type="UCSC" id="uc007ojc.1">
    <property type="organism name" value="mouse"/>
</dbReference>
<dbReference type="GeneTree" id="ENSGT00390000004599"/>
<dbReference type="RefSeq" id="NP_001013390.1">
    <property type="nucleotide sequence ID" value="NM_001013372.2"/>
</dbReference>
<dbReference type="VEuPathDB" id="HostDB:ENSMUSG00000079036"/>
<dbReference type="MGI" id="MGI:2384034">
    <property type="gene designation" value="Alkbh1"/>
</dbReference>
<protein>
    <submittedName>
        <fullName evidence="4">AlkB homolog 1, histone H2A dioxygenase</fullName>
    </submittedName>
    <submittedName>
        <fullName evidence="3">Neural regeneration protein</fullName>
    </submittedName>
</protein>
<keyword evidence="5" id="KW-1185">Reference proteome</keyword>
<feature type="region of interest" description="Disordered" evidence="1">
    <location>
        <begin position="1"/>
        <end position="28"/>
    </location>
</feature>
<dbReference type="GeneID" id="654309"/>
<dbReference type="BioGRID-ORCS" id="654309">
    <property type="hits" value="1 hit in 22 CRISPR screens"/>
</dbReference>
<dbReference type="HOGENOM" id="CLU_1885089_0_0_1"/>
<evidence type="ECO:0000313" key="3">
    <source>
        <dbReference type="EMBL" id="AAU93563.1"/>
    </source>
</evidence>
<accession>Q5XLJ1</accession>
<name>Q5XLJ1_MOUSE</name>
<dbReference type="Antibodypedia" id="26095">
    <property type="antibodies" value="266 antibodies from 32 providers"/>
</dbReference>
<gene>
    <name evidence="4" type="primary">Alkbh1</name>
    <name evidence="3" type="synonym">Nrp</name>
</gene>
<evidence type="ECO:0000313" key="2">
    <source>
        <dbReference type="EMBL" id="AAI19400.1"/>
    </source>
</evidence>
<sequence>MNRNPGVVTPEEPARAGISSSASGPNCWQPRDGEDGGCCGFISHAGCRAQRGCFPEAFPLLPAEPAGDSGPGSRHRLLRGALGSEPEARRAPGRKGGVVCASLAADWATRDWAASGPALEGSPCWACPVSCNVER</sequence>
<dbReference type="ExpressionAtlas" id="Q5XLJ1">
    <property type="expression patterns" value="baseline and differential"/>
</dbReference>
<reference evidence="4 5" key="3">
    <citation type="journal article" date="2009" name="PLoS Biol.">
        <title>Lineage-specific biology revealed by a finished genome assembly of the mouse.</title>
        <authorList>
            <consortium name="Mouse Genome Sequencing Consortium"/>
            <person name="Church D.M."/>
            <person name="Goodstadt L."/>
            <person name="Hillier L.W."/>
            <person name="Zody M.C."/>
            <person name="Goldstein S."/>
            <person name="She X."/>
            <person name="Bult C.J."/>
            <person name="Agarwala R."/>
            <person name="Cherry J.L."/>
            <person name="DiCuccio M."/>
            <person name="Hlavina W."/>
            <person name="Kapustin Y."/>
            <person name="Meric P."/>
            <person name="Maglott D."/>
            <person name="Birtle Z."/>
            <person name="Marques A.C."/>
            <person name="Graves T."/>
            <person name="Zhou S."/>
            <person name="Teague B."/>
            <person name="Potamousis K."/>
            <person name="Churas C."/>
            <person name="Place M."/>
            <person name="Herschleb J."/>
            <person name="Runnheim R."/>
            <person name="Forrest D."/>
            <person name="Amos-Landgraf J."/>
            <person name="Schwartz D.C."/>
            <person name="Cheng Z."/>
            <person name="Lindblad-Toh K."/>
            <person name="Eichler E.E."/>
            <person name="Ponting C.P."/>
        </authorList>
    </citation>
    <scope>NUCLEOTIDE SEQUENCE [LARGE SCALE GENOMIC DNA]</scope>
    <source>
        <strain evidence="4 5">C57BL/6J</strain>
    </source>
</reference>
<reference evidence="3" key="2">
    <citation type="journal article" date="2006" name="Exp. Cell Res.">
        <title>Neural regeneration protein is a novel chemoattractive and neuronal survival-promoting factor.</title>
        <authorList>
            <person name="Gorba T."/>
            <person name="Bradoo P."/>
            <person name="Antonic A."/>
            <person name="Marvin K."/>
            <person name="Liu D.X."/>
            <person name="Lobie P.E."/>
            <person name="Reymann K.G."/>
            <person name="Gluckman P.D."/>
            <person name="Sieg F."/>
        </authorList>
    </citation>
    <scope>NUCLEOTIDE SEQUENCE</scope>
    <source>
        <strain evidence="3">C57BL</strain>
    </source>
</reference>
<feature type="region of interest" description="Disordered" evidence="1">
    <location>
        <begin position="64"/>
        <end position="93"/>
    </location>
</feature>
<evidence type="ECO:0000313" key="5">
    <source>
        <dbReference type="Proteomes" id="UP000000589"/>
    </source>
</evidence>
<dbReference type="Proteomes" id="UP000000589">
    <property type="component" value="Chromosome 12"/>
</dbReference>
<proteinExistence type="evidence at transcript level"/>
<dbReference type="EMBL" id="AY753183">
    <property type="protein sequence ID" value="AAU93563.1"/>
    <property type="molecule type" value="mRNA"/>
</dbReference>
<dbReference type="Bgee" id="ENSMUSG00000079036">
    <property type="expression patterns" value="Expressed in humerus cartilage element and 234 other cell types or tissues"/>
</dbReference>
<evidence type="ECO:0000313" key="4">
    <source>
        <dbReference type="Ensembl" id="ENSMUSP00000140233.2"/>
    </source>
</evidence>
<organism evidence="3">
    <name type="scientific">Mus musculus</name>
    <name type="common">Mouse</name>
    <dbReference type="NCBI Taxonomy" id="10090"/>
    <lineage>
        <taxon>Eukaryota</taxon>
        <taxon>Metazoa</taxon>
        <taxon>Chordata</taxon>
        <taxon>Craniata</taxon>
        <taxon>Vertebrata</taxon>
        <taxon>Euteleostomi</taxon>
        <taxon>Mammalia</taxon>
        <taxon>Eutheria</taxon>
        <taxon>Euarchontoglires</taxon>
        <taxon>Glires</taxon>
        <taxon>Rodentia</taxon>
        <taxon>Myomorpha</taxon>
        <taxon>Muroidea</taxon>
        <taxon>Muridae</taxon>
        <taxon>Murinae</taxon>
        <taxon>Mus</taxon>
        <taxon>Mus</taxon>
    </lineage>
</organism>